<organism evidence="4 5">
    <name type="scientific">Chitinophaga defluvii</name>
    <dbReference type="NCBI Taxonomy" id="3163343"/>
    <lineage>
        <taxon>Bacteria</taxon>
        <taxon>Pseudomonadati</taxon>
        <taxon>Bacteroidota</taxon>
        <taxon>Chitinophagia</taxon>
        <taxon>Chitinophagales</taxon>
        <taxon>Chitinophagaceae</taxon>
        <taxon>Chitinophaga</taxon>
    </lineage>
</organism>
<gene>
    <name evidence="4" type="ORF">ABR189_23910</name>
</gene>
<evidence type="ECO:0000259" key="2">
    <source>
        <dbReference type="Pfam" id="PF04773"/>
    </source>
</evidence>
<evidence type="ECO:0000256" key="1">
    <source>
        <dbReference type="SAM" id="Phobius"/>
    </source>
</evidence>
<protein>
    <submittedName>
        <fullName evidence="4">FecR domain-containing protein</fullName>
    </submittedName>
</protein>
<sequence>MDQQHIESLLQKFASGSISEAEQRTLTDYMSTVDEPLFKALMAQYEHIVQTQGVPGVADEALYQRIQQRIAGIASPERPVIRRQWYMAAAAAILLLLAAGGVYRYLRQAPQQPMIVHHAPEQDVSPGGNKAVLTLADGSQVTLDSAGNQVIARGSTAIKQQHGQLQYTVQKTAAVSYHTLSTPRGGQFQLLLPDGTRVWLNAASMLRYPTAFAGKERVVELQGQGYFEVAKNADQPFKVVVKEMEVQVLGTAFDIMAYQEEGRVNTTLQTGAVRVKHGVSEKLLKPGQQAVLHTADHSLAVQEVDVAQAIAWKTGFFEFDNERLSVIMRQIARWYDVEVDYGEINDRKRFGGRISRNLPLSQVLRILEANGAIFRLEGKVLKVVSK</sequence>
<dbReference type="InterPro" id="IPR006860">
    <property type="entry name" value="FecR"/>
</dbReference>
<keyword evidence="1" id="KW-1133">Transmembrane helix</keyword>
<dbReference type="InterPro" id="IPR012373">
    <property type="entry name" value="Ferrdict_sens_TM"/>
</dbReference>
<evidence type="ECO:0000313" key="5">
    <source>
        <dbReference type="Proteomes" id="UP001549749"/>
    </source>
</evidence>
<dbReference type="PANTHER" id="PTHR30273">
    <property type="entry name" value="PERIPLASMIC SIGNAL SENSOR AND SIGMA FACTOR ACTIVATOR FECR-RELATED"/>
    <property type="match status" value="1"/>
</dbReference>
<evidence type="ECO:0000259" key="3">
    <source>
        <dbReference type="Pfam" id="PF16344"/>
    </source>
</evidence>
<reference evidence="4 5" key="1">
    <citation type="submission" date="2024-06" db="EMBL/GenBank/DDBJ databases">
        <title>Chitinophaga defluvii sp. nov., isolated from municipal sewage.</title>
        <authorList>
            <person name="Zhang L."/>
        </authorList>
    </citation>
    <scope>NUCLEOTIDE SEQUENCE [LARGE SCALE GENOMIC DNA]</scope>
    <source>
        <strain evidence="4 5">H8</strain>
    </source>
</reference>
<dbReference type="PIRSF" id="PIRSF018266">
    <property type="entry name" value="FecR"/>
    <property type="match status" value="1"/>
</dbReference>
<keyword evidence="1" id="KW-0812">Transmembrane</keyword>
<dbReference type="Proteomes" id="UP001549749">
    <property type="component" value="Unassembled WGS sequence"/>
</dbReference>
<keyword evidence="1" id="KW-0472">Membrane</keyword>
<dbReference type="RefSeq" id="WP_354663017.1">
    <property type="nucleotide sequence ID" value="NZ_JBEXAC010000002.1"/>
</dbReference>
<dbReference type="Gene3D" id="2.60.120.1440">
    <property type="match status" value="1"/>
</dbReference>
<accession>A0ABV2TBP7</accession>
<name>A0ABV2TBP7_9BACT</name>
<keyword evidence="5" id="KW-1185">Reference proteome</keyword>
<comment type="caution">
    <text evidence="4">The sequence shown here is derived from an EMBL/GenBank/DDBJ whole genome shotgun (WGS) entry which is preliminary data.</text>
</comment>
<proteinExistence type="predicted"/>
<dbReference type="Gene3D" id="3.55.50.30">
    <property type="match status" value="1"/>
</dbReference>
<feature type="domain" description="Protein FecR C-terminal" evidence="3">
    <location>
        <begin position="317"/>
        <end position="379"/>
    </location>
</feature>
<evidence type="ECO:0000313" key="4">
    <source>
        <dbReference type="EMBL" id="MET7000458.1"/>
    </source>
</evidence>
<dbReference type="PANTHER" id="PTHR30273:SF2">
    <property type="entry name" value="PROTEIN FECR"/>
    <property type="match status" value="1"/>
</dbReference>
<feature type="transmembrane region" description="Helical" evidence="1">
    <location>
        <begin position="85"/>
        <end position="106"/>
    </location>
</feature>
<dbReference type="Pfam" id="PF16344">
    <property type="entry name" value="FecR_C"/>
    <property type="match status" value="1"/>
</dbReference>
<dbReference type="InterPro" id="IPR032508">
    <property type="entry name" value="FecR_C"/>
</dbReference>
<dbReference type="EMBL" id="JBEXAC010000002">
    <property type="protein sequence ID" value="MET7000458.1"/>
    <property type="molecule type" value="Genomic_DNA"/>
</dbReference>
<feature type="domain" description="FecR protein" evidence="2">
    <location>
        <begin position="179"/>
        <end position="274"/>
    </location>
</feature>
<dbReference type="Pfam" id="PF04773">
    <property type="entry name" value="FecR"/>
    <property type="match status" value="1"/>
</dbReference>